<dbReference type="Pfam" id="PF00071">
    <property type="entry name" value="Ras"/>
    <property type="match status" value="1"/>
</dbReference>
<dbReference type="NCBIfam" id="TIGR00231">
    <property type="entry name" value="small_GTP"/>
    <property type="match status" value="1"/>
</dbReference>
<evidence type="ECO:0000256" key="3">
    <source>
        <dbReference type="ARBA" id="ARBA00023134"/>
    </source>
</evidence>
<proteinExistence type="inferred from homology"/>
<dbReference type="FunFam" id="3.40.50.300:FF:001447">
    <property type="entry name" value="Ras-related protein Rab-1B"/>
    <property type="match status" value="1"/>
</dbReference>
<dbReference type="PROSITE" id="PS51419">
    <property type="entry name" value="RAB"/>
    <property type="match status" value="1"/>
</dbReference>
<accession>A0A6P3JBR6</accession>
<dbReference type="GO" id="GO:0005525">
    <property type="term" value="F:GTP binding"/>
    <property type="evidence" value="ECO:0007669"/>
    <property type="project" value="UniProtKB-KW"/>
</dbReference>
<dbReference type="CTD" id="339122"/>
<dbReference type="GeneID" id="105004804"/>
<dbReference type="PRINTS" id="PR00449">
    <property type="entry name" value="RASTRNSFRMNG"/>
</dbReference>
<dbReference type="InterPro" id="IPR027417">
    <property type="entry name" value="P-loop_NTPase"/>
</dbReference>
<dbReference type="KEGG" id="bbis:105004804"/>
<keyword evidence="5" id="KW-1185">Reference proteome</keyword>
<comment type="similarity">
    <text evidence="1">Belongs to the small GTPase superfamily. Rab family.</text>
</comment>
<dbReference type="RefSeq" id="XP_010860835.1">
    <property type="nucleotide sequence ID" value="XM_010862533.1"/>
</dbReference>
<keyword evidence="3" id="KW-0342">GTP-binding</keyword>
<keyword evidence="2" id="KW-0547">Nucleotide-binding</keyword>
<evidence type="ECO:0000256" key="4">
    <source>
        <dbReference type="SAM" id="MobiDB-lite"/>
    </source>
</evidence>
<evidence type="ECO:0000256" key="2">
    <source>
        <dbReference type="ARBA" id="ARBA00022741"/>
    </source>
</evidence>
<feature type="compositionally biased region" description="Pro residues" evidence="4">
    <location>
        <begin position="43"/>
        <end position="54"/>
    </location>
</feature>
<dbReference type="GO" id="GO:0003924">
    <property type="term" value="F:GTPase activity"/>
    <property type="evidence" value="ECO:0007669"/>
    <property type="project" value="InterPro"/>
</dbReference>
<dbReference type="InterPro" id="IPR005225">
    <property type="entry name" value="Small_GTP-bd"/>
</dbReference>
<gene>
    <name evidence="6" type="primary">RAB43</name>
</gene>
<feature type="compositionally biased region" description="Basic and acidic residues" evidence="4">
    <location>
        <begin position="12"/>
        <end position="21"/>
    </location>
</feature>
<dbReference type="InterPro" id="IPR050209">
    <property type="entry name" value="Rab_GTPases_membrane_traffic"/>
</dbReference>
<name>A0A6P3JBR6_BISBB</name>
<organism evidence="5 6">
    <name type="scientific">Bison bison bison</name>
    <name type="common">North American plains bison</name>
    <dbReference type="NCBI Taxonomy" id="43346"/>
    <lineage>
        <taxon>Eukaryota</taxon>
        <taxon>Metazoa</taxon>
        <taxon>Chordata</taxon>
        <taxon>Craniata</taxon>
        <taxon>Vertebrata</taxon>
        <taxon>Euteleostomi</taxon>
        <taxon>Mammalia</taxon>
        <taxon>Eutheria</taxon>
        <taxon>Laurasiatheria</taxon>
        <taxon>Artiodactyla</taxon>
        <taxon>Ruminantia</taxon>
        <taxon>Pecora</taxon>
        <taxon>Bovidae</taxon>
        <taxon>Bovinae</taxon>
        <taxon>Bison</taxon>
    </lineage>
</organism>
<dbReference type="SMART" id="SM00174">
    <property type="entry name" value="RHO"/>
    <property type="match status" value="1"/>
</dbReference>
<dbReference type="Proteomes" id="UP000515208">
    <property type="component" value="Unplaced"/>
</dbReference>
<protein>
    <submittedName>
        <fullName evidence="6">Ras-related protein Rab-43</fullName>
    </submittedName>
</protein>
<dbReference type="SUPFAM" id="SSF52540">
    <property type="entry name" value="P-loop containing nucleoside triphosphate hydrolases"/>
    <property type="match status" value="1"/>
</dbReference>
<reference evidence="6" key="1">
    <citation type="submission" date="2025-08" db="UniProtKB">
        <authorList>
            <consortium name="RefSeq"/>
        </authorList>
    </citation>
    <scope>IDENTIFICATION</scope>
    <source>
        <tissue evidence="6">Blood</tissue>
    </source>
</reference>
<dbReference type="Gene3D" id="3.40.50.300">
    <property type="entry name" value="P-loop containing nucleotide triphosphate hydrolases"/>
    <property type="match status" value="1"/>
</dbReference>
<dbReference type="InterPro" id="IPR001806">
    <property type="entry name" value="Small_GTPase"/>
</dbReference>
<evidence type="ECO:0000256" key="1">
    <source>
        <dbReference type="ARBA" id="ARBA00006270"/>
    </source>
</evidence>
<evidence type="ECO:0000313" key="6">
    <source>
        <dbReference type="RefSeq" id="XP_010860835.1"/>
    </source>
</evidence>
<feature type="region of interest" description="Disordered" evidence="4">
    <location>
        <begin position="1"/>
        <end position="58"/>
    </location>
</feature>
<dbReference type="AlphaFoldDB" id="A0A6P3JBR6"/>
<dbReference type="SMART" id="SM00175">
    <property type="entry name" value="RAB"/>
    <property type="match status" value="1"/>
</dbReference>
<evidence type="ECO:0000313" key="5">
    <source>
        <dbReference type="Proteomes" id="UP000515208"/>
    </source>
</evidence>
<dbReference type="PANTHER" id="PTHR47979">
    <property type="entry name" value="DRAB11-RELATED"/>
    <property type="match status" value="1"/>
</dbReference>
<dbReference type="SMART" id="SM00173">
    <property type="entry name" value="RAS"/>
    <property type="match status" value="1"/>
</dbReference>
<sequence>MAADSVGISVPDGHEGPRGRGESPVPGGAEPRVQAPGASGRPVPAPPRSRPPARPSLLLGPEGQNFFVRISGLATPPCSVFVDRVVEVDSAGRPESLPPAAARRELKTARKLQIWDTAGQERFRTITQSYYRSANGAILAYDITKRSSFLSVPHWIEDVRKYAGSNIVQLLIGNKSDLGQLREVPLAEAQGLAEHYDILCAIETSAKDSSNVEEAFLRVATELVVRHGGPRLSEKGADHIQLDSKDVAETWGCGC</sequence>
<dbReference type="PROSITE" id="PS51421">
    <property type="entry name" value="RAS"/>
    <property type="match status" value="1"/>
</dbReference>
<dbReference type="OrthoDB" id="9989112at2759"/>